<dbReference type="InterPro" id="IPR013783">
    <property type="entry name" value="Ig-like_fold"/>
</dbReference>
<evidence type="ECO:0000313" key="3">
    <source>
        <dbReference type="Proteomes" id="UP000177704"/>
    </source>
</evidence>
<gene>
    <name evidence="2" type="ORF">A3B36_02650</name>
</gene>
<dbReference type="Proteomes" id="UP000177704">
    <property type="component" value="Unassembled WGS sequence"/>
</dbReference>
<feature type="region of interest" description="Disordered" evidence="1">
    <location>
        <begin position="252"/>
        <end position="276"/>
    </location>
</feature>
<name>A0A1F7V541_9BACT</name>
<evidence type="ECO:0008006" key="4">
    <source>
        <dbReference type="Google" id="ProtNLM"/>
    </source>
</evidence>
<evidence type="ECO:0000256" key="1">
    <source>
        <dbReference type="SAM" id="MobiDB-lite"/>
    </source>
</evidence>
<dbReference type="Gene3D" id="2.60.40.10">
    <property type="entry name" value="Immunoglobulins"/>
    <property type="match status" value="2"/>
</dbReference>
<dbReference type="EMBL" id="MGEM01000006">
    <property type="protein sequence ID" value="OGL85585.1"/>
    <property type="molecule type" value="Genomic_DNA"/>
</dbReference>
<evidence type="ECO:0000313" key="2">
    <source>
        <dbReference type="EMBL" id="OGL85585.1"/>
    </source>
</evidence>
<organism evidence="2 3">
    <name type="scientific">Candidatus Uhrbacteria bacterium RIFCSPLOWO2_01_FULL_55_36</name>
    <dbReference type="NCBI Taxonomy" id="1802404"/>
    <lineage>
        <taxon>Bacteria</taxon>
        <taxon>Candidatus Uhriibacteriota</taxon>
    </lineage>
</organism>
<proteinExistence type="predicted"/>
<protein>
    <recommendedName>
        <fullName evidence="4">Fibronectin type-III domain-containing protein</fullName>
    </recommendedName>
</protein>
<sequence length="276" mass="28741">MRARDGAGLTSSWATDSNGFQGTGADFAVNITPGNYSVTLTATDNDGLPSTPRQYAVNLSAAPSCSSLFTLTNVTTTKCNEVGLTWTAARAATSYTIYRSSDGGGSWTPVQANVATLFTYDAVAQNSAYQYYIVAHLPSGTTLSTSTASPACTGTWSGAGPVARCTLPAATGSCAPPITPLPATSACGVITPTWSAQAGALNYRVWRAIGADNFAAAEAAGPLATVPSSQLAYEDRDIVPDVDYYYYVSDEKDPASPSSATHSKSSCFRGSRWQER</sequence>
<reference evidence="2 3" key="1">
    <citation type="journal article" date="2016" name="Nat. Commun.">
        <title>Thousands of microbial genomes shed light on interconnected biogeochemical processes in an aquifer system.</title>
        <authorList>
            <person name="Anantharaman K."/>
            <person name="Brown C.T."/>
            <person name="Hug L.A."/>
            <person name="Sharon I."/>
            <person name="Castelle C.J."/>
            <person name="Probst A.J."/>
            <person name="Thomas B.C."/>
            <person name="Singh A."/>
            <person name="Wilkins M.J."/>
            <person name="Karaoz U."/>
            <person name="Brodie E.L."/>
            <person name="Williams K.H."/>
            <person name="Hubbard S.S."/>
            <person name="Banfield J.F."/>
        </authorList>
    </citation>
    <scope>NUCLEOTIDE SEQUENCE [LARGE SCALE GENOMIC DNA]</scope>
</reference>
<dbReference type="AlphaFoldDB" id="A0A1F7V541"/>
<feature type="compositionally biased region" description="Low complexity" evidence="1">
    <location>
        <begin position="255"/>
        <end position="266"/>
    </location>
</feature>
<comment type="caution">
    <text evidence="2">The sequence shown here is derived from an EMBL/GenBank/DDBJ whole genome shotgun (WGS) entry which is preliminary data.</text>
</comment>
<accession>A0A1F7V541</accession>